<sequence length="288" mass="33042">METKPQNNLFERLERVYDYIQANLDQALSVERLAQVSGFSRFHFHRLFSLYTGLSVSAYVRQVRLQVVAHQLVFLKQRRIIEIGLDCGFENPESLARAFKAAYGQSPSQFRKSPNSQPWTEPIGRVQQVRSQNVDVKIINFPETQVAYLRHSGPPSRLNESVAQFIAWRKASGHSPVLTNQTFGLVYNDPESVEPEAFQFDICGTTEVKVEPNPWGVKNTVLPSGRCAVVRHLGSTDEINQTIWPLYRDWLPQSGEELRDFPLFFNYLTVAKEVPEKEQITDIYLPLK</sequence>
<evidence type="ECO:0000256" key="3">
    <source>
        <dbReference type="ARBA" id="ARBA00023163"/>
    </source>
</evidence>
<dbReference type="GO" id="GO:0043565">
    <property type="term" value="F:sequence-specific DNA binding"/>
    <property type="evidence" value="ECO:0007669"/>
    <property type="project" value="InterPro"/>
</dbReference>
<dbReference type="EMBL" id="MFNE01000043">
    <property type="protein sequence ID" value="OGG94135.1"/>
    <property type="molecule type" value="Genomic_DNA"/>
</dbReference>
<dbReference type="PROSITE" id="PS01124">
    <property type="entry name" value="HTH_ARAC_FAMILY_2"/>
    <property type="match status" value="1"/>
</dbReference>
<protein>
    <submittedName>
        <fullName evidence="5">AraC family transcriptional regulator</fullName>
    </submittedName>
</protein>
<dbReference type="AlphaFoldDB" id="A0A1F6G7Q4"/>
<evidence type="ECO:0000313" key="5">
    <source>
        <dbReference type="EMBL" id="OGG94135.1"/>
    </source>
</evidence>
<dbReference type="Gene3D" id="1.10.10.60">
    <property type="entry name" value="Homeodomain-like"/>
    <property type="match status" value="2"/>
</dbReference>
<feature type="domain" description="HTH araC/xylS-type" evidence="4">
    <location>
        <begin position="14"/>
        <end position="113"/>
    </location>
</feature>
<dbReference type="InterPro" id="IPR050908">
    <property type="entry name" value="SmbC-like"/>
</dbReference>
<gene>
    <name evidence="5" type="ORF">A2527_09840</name>
</gene>
<dbReference type="Gene3D" id="3.20.80.10">
    <property type="entry name" value="Regulatory factor, effector binding domain"/>
    <property type="match status" value="1"/>
</dbReference>
<organism evidence="5 6">
    <name type="scientific">Candidatus Lambdaproteobacteria bacterium RIFOXYD2_FULL_50_16</name>
    <dbReference type="NCBI Taxonomy" id="1817772"/>
    <lineage>
        <taxon>Bacteria</taxon>
        <taxon>Pseudomonadati</taxon>
        <taxon>Pseudomonadota</taxon>
        <taxon>Candidatus Lambdaproteobacteria</taxon>
    </lineage>
</organism>
<name>A0A1F6G7Q4_9PROT</name>
<evidence type="ECO:0000256" key="2">
    <source>
        <dbReference type="ARBA" id="ARBA00023125"/>
    </source>
</evidence>
<dbReference type="SMART" id="SM00342">
    <property type="entry name" value="HTH_ARAC"/>
    <property type="match status" value="1"/>
</dbReference>
<accession>A0A1F6G7Q4</accession>
<dbReference type="InterPro" id="IPR029442">
    <property type="entry name" value="GyrI-like"/>
</dbReference>
<keyword evidence="2" id="KW-0238">DNA-binding</keyword>
<evidence type="ECO:0000256" key="1">
    <source>
        <dbReference type="ARBA" id="ARBA00023015"/>
    </source>
</evidence>
<comment type="caution">
    <text evidence="5">The sequence shown here is derived from an EMBL/GenBank/DDBJ whole genome shotgun (WGS) entry which is preliminary data.</text>
</comment>
<dbReference type="PANTHER" id="PTHR40055">
    <property type="entry name" value="TRANSCRIPTIONAL REGULATOR YGIV-RELATED"/>
    <property type="match status" value="1"/>
</dbReference>
<keyword evidence="1" id="KW-0805">Transcription regulation</keyword>
<dbReference type="InterPro" id="IPR009057">
    <property type="entry name" value="Homeodomain-like_sf"/>
</dbReference>
<dbReference type="SUPFAM" id="SSF46689">
    <property type="entry name" value="Homeodomain-like"/>
    <property type="match status" value="2"/>
</dbReference>
<dbReference type="PROSITE" id="PS00041">
    <property type="entry name" value="HTH_ARAC_FAMILY_1"/>
    <property type="match status" value="1"/>
</dbReference>
<dbReference type="InterPro" id="IPR018060">
    <property type="entry name" value="HTH_AraC"/>
</dbReference>
<dbReference type="PANTHER" id="PTHR40055:SF1">
    <property type="entry name" value="TRANSCRIPTIONAL REGULATOR YGIV-RELATED"/>
    <property type="match status" value="1"/>
</dbReference>
<dbReference type="Pfam" id="PF12833">
    <property type="entry name" value="HTH_18"/>
    <property type="match status" value="1"/>
</dbReference>
<dbReference type="SUPFAM" id="SSF55136">
    <property type="entry name" value="Probable bacterial effector-binding domain"/>
    <property type="match status" value="1"/>
</dbReference>
<keyword evidence="3" id="KW-0804">Transcription</keyword>
<dbReference type="InterPro" id="IPR010499">
    <property type="entry name" value="AraC_E-bd"/>
</dbReference>
<dbReference type="Proteomes" id="UP000178449">
    <property type="component" value="Unassembled WGS sequence"/>
</dbReference>
<dbReference type="GO" id="GO:0003700">
    <property type="term" value="F:DNA-binding transcription factor activity"/>
    <property type="evidence" value="ECO:0007669"/>
    <property type="project" value="InterPro"/>
</dbReference>
<evidence type="ECO:0000313" key="6">
    <source>
        <dbReference type="Proteomes" id="UP000178449"/>
    </source>
</evidence>
<dbReference type="InterPro" id="IPR018062">
    <property type="entry name" value="HTH_AraC-typ_CS"/>
</dbReference>
<proteinExistence type="predicted"/>
<dbReference type="InterPro" id="IPR011256">
    <property type="entry name" value="Reg_factor_effector_dom_sf"/>
</dbReference>
<evidence type="ECO:0000259" key="4">
    <source>
        <dbReference type="PROSITE" id="PS01124"/>
    </source>
</evidence>
<dbReference type="Pfam" id="PF06445">
    <property type="entry name" value="GyrI-like"/>
    <property type="match status" value="1"/>
</dbReference>
<reference evidence="5 6" key="1">
    <citation type="journal article" date="2016" name="Nat. Commun.">
        <title>Thousands of microbial genomes shed light on interconnected biogeochemical processes in an aquifer system.</title>
        <authorList>
            <person name="Anantharaman K."/>
            <person name="Brown C.T."/>
            <person name="Hug L.A."/>
            <person name="Sharon I."/>
            <person name="Castelle C.J."/>
            <person name="Probst A.J."/>
            <person name="Thomas B.C."/>
            <person name="Singh A."/>
            <person name="Wilkins M.J."/>
            <person name="Karaoz U."/>
            <person name="Brodie E.L."/>
            <person name="Williams K.H."/>
            <person name="Hubbard S.S."/>
            <person name="Banfield J.F."/>
        </authorList>
    </citation>
    <scope>NUCLEOTIDE SEQUENCE [LARGE SCALE GENOMIC DNA]</scope>
</reference>
<dbReference type="STRING" id="1817772.A2527_09840"/>
<dbReference type="SMART" id="SM00871">
    <property type="entry name" value="AraC_E_bind"/>
    <property type="match status" value="1"/>
</dbReference>